<keyword evidence="3" id="KW-0804">Transcription</keyword>
<dbReference type="OrthoDB" id="200262at2"/>
<name>A0A2S7U337_9BACT</name>
<dbReference type="GO" id="GO:0003700">
    <property type="term" value="F:DNA-binding transcription factor activity"/>
    <property type="evidence" value="ECO:0007669"/>
    <property type="project" value="InterPro"/>
</dbReference>
<evidence type="ECO:0000256" key="1">
    <source>
        <dbReference type="ARBA" id="ARBA00023015"/>
    </source>
</evidence>
<dbReference type="GO" id="GO:0043565">
    <property type="term" value="F:sequence-specific DNA binding"/>
    <property type="evidence" value="ECO:0007669"/>
    <property type="project" value="InterPro"/>
</dbReference>
<dbReference type="PRINTS" id="PR00032">
    <property type="entry name" value="HTHARAC"/>
</dbReference>
<keyword evidence="2" id="KW-0238">DNA-binding</keyword>
<dbReference type="RefSeq" id="WP_105043259.1">
    <property type="nucleotide sequence ID" value="NZ_MQWA01000001.1"/>
</dbReference>
<dbReference type="PROSITE" id="PS01124">
    <property type="entry name" value="HTH_ARAC_FAMILY_2"/>
    <property type="match status" value="1"/>
</dbReference>
<dbReference type="InterPro" id="IPR018062">
    <property type="entry name" value="HTH_AraC-typ_CS"/>
</dbReference>
<dbReference type="Proteomes" id="UP000239907">
    <property type="component" value="Unassembled WGS sequence"/>
</dbReference>
<gene>
    <name evidence="5" type="ORF">BSZ32_09810</name>
</gene>
<dbReference type="InterPro" id="IPR020449">
    <property type="entry name" value="Tscrpt_reg_AraC-type_HTH"/>
</dbReference>
<evidence type="ECO:0000313" key="5">
    <source>
        <dbReference type="EMBL" id="PQJ28762.1"/>
    </source>
</evidence>
<keyword evidence="1" id="KW-0805">Transcription regulation</keyword>
<evidence type="ECO:0000313" key="6">
    <source>
        <dbReference type="Proteomes" id="UP000239907"/>
    </source>
</evidence>
<dbReference type="PANTHER" id="PTHR43280">
    <property type="entry name" value="ARAC-FAMILY TRANSCRIPTIONAL REGULATOR"/>
    <property type="match status" value="1"/>
</dbReference>
<dbReference type="PROSITE" id="PS00041">
    <property type="entry name" value="HTH_ARAC_FAMILY_1"/>
    <property type="match status" value="1"/>
</dbReference>
<proteinExistence type="predicted"/>
<dbReference type="Gene3D" id="1.10.10.60">
    <property type="entry name" value="Homeodomain-like"/>
    <property type="match status" value="2"/>
</dbReference>
<dbReference type="SUPFAM" id="SSF46689">
    <property type="entry name" value="Homeodomain-like"/>
    <property type="match status" value="2"/>
</dbReference>
<evidence type="ECO:0000256" key="2">
    <source>
        <dbReference type="ARBA" id="ARBA00023125"/>
    </source>
</evidence>
<feature type="domain" description="HTH araC/xylS-type" evidence="4">
    <location>
        <begin position="179"/>
        <end position="280"/>
    </location>
</feature>
<evidence type="ECO:0000256" key="3">
    <source>
        <dbReference type="ARBA" id="ARBA00023163"/>
    </source>
</evidence>
<dbReference type="InterPro" id="IPR018060">
    <property type="entry name" value="HTH_AraC"/>
</dbReference>
<dbReference type="AlphaFoldDB" id="A0A2S7U337"/>
<dbReference type="SMART" id="SM00342">
    <property type="entry name" value="HTH_ARAC"/>
    <property type="match status" value="1"/>
</dbReference>
<dbReference type="Pfam" id="PF12833">
    <property type="entry name" value="HTH_18"/>
    <property type="match status" value="1"/>
</dbReference>
<sequence length="280" mass="32441">MLYRDWLNLNTHLLWCHDYAVDSEQTGKITRSTEYSNSAAWLVKSGWVKVEQENGEIFQASPGQWLIVKPGKRVQSFSPDTRMLSIAFLARWPDGNDLFDQGLSIVLDADKVPALERKAKPMLRIMKKINPETWDARESRAGLKEFFKLQSILSEWLMTLVDTLQNAGIEHRCNMDIDERVMQAVRLMQSHDIGEFLDLDALAQSVGTSQTHLRRLFQRDLQLTPREYFENIRIEFACTSLKQAKKRINGVANEMGFTYLSHFSKWFKKHKGVTPRAYRG</sequence>
<evidence type="ECO:0000259" key="4">
    <source>
        <dbReference type="PROSITE" id="PS01124"/>
    </source>
</evidence>
<dbReference type="PANTHER" id="PTHR43280:SF2">
    <property type="entry name" value="HTH-TYPE TRANSCRIPTIONAL REGULATOR EXSA"/>
    <property type="match status" value="1"/>
</dbReference>
<protein>
    <recommendedName>
        <fullName evidence="4">HTH araC/xylS-type domain-containing protein</fullName>
    </recommendedName>
</protein>
<dbReference type="InterPro" id="IPR009057">
    <property type="entry name" value="Homeodomain-like_sf"/>
</dbReference>
<comment type="caution">
    <text evidence="5">The sequence shown here is derived from an EMBL/GenBank/DDBJ whole genome shotgun (WGS) entry which is preliminary data.</text>
</comment>
<accession>A0A2S7U337</accession>
<keyword evidence="6" id="KW-1185">Reference proteome</keyword>
<reference evidence="5 6" key="1">
    <citation type="submission" date="2016-12" db="EMBL/GenBank/DDBJ databases">
        <title>Study of bacterial adaptation to deep sea.</title>
        <authorList>
            <person name="Song J."/>
            <person name="Yoshizawa S."/>
            <person name="Kogure K."/>
        </authorList>
    </citation>
    <scope>NUCLEOTIDE SEQUENCE [LARGE SCALE GENOMIC DNA]</scope>
    <source>
        <strain evidence="5 6">SAORIC-165</strain>
    </source>
</reference>
<organism evidence="5 6">
    <name type="scientific">Rubritalea profundi</name>
    <dbReference type="NCBI Taxonomy" id="1658618"/>
    <lineage>
        <taxon>Bacteria</taxon>
        <taxon>Pseudomonadati</taxon>
        <taxon>Verrucomicrobiota</taxon>
        <taxon>Verrucomicrobiia</taxon>
        <taxon>Verrucomicrobiales</taxon>
        <taxon>Rubritaleaceae</taxon>
        <taxon>Rubritalea</taxon>
    </lineage>
</organism>
<dbReference type="EMBL" id="MQWA01000001">
    <property type="protein sequence ID" value="PQJ28762.1"/>
    <property type="molecule type" value="Genomic_DNA"/>
</dbReference>